<accession>A0A1B0D5M3</accession>
<dbReference type="EMBL" id="AJVK01025415">
    <property type="status" value="NOT_ANNOTATED_CDS"/>
    <property type="molecule type" value="Genomic_DNA"/>
</dbReference>
<evidence type="ECO:0000313" key="9">
    <source>
        <dbReference type="Proteomes" id="UP000092462"/>
    </source>
</evidence>
<reference evidence="8" key="1">
    <citation type="submission" date="2022-08" db="UniProtKB">
        <authorList>
            <consortium name="EnsemblMetazoa"/>
        </authorList>
    </citation>
    <scope>IDENTIFICATION</scope>
    <source>
        <strain evidence="8">Israel</strain>
    </source>
</reference>
<dbReference type="AlphaFoldDB" id="A0A1B0D5M3"/>
<organism evidence="8 9">
    <name type="scientific">Phlebotomus papatasi</name>
    <name type="common">Sandfly</name>
    <dbReference type="NCBI Taxonomy" id="29031"/>
    <lineage>
        <taxon>Eukaryota</taxon>
        <taxon>Metazoa</taxon>
        <taxon>Ecdysozoa</taxon>
        <taxon>Arthropoda</taxon>
        <taxon>Hexapoda</taxon>
        <taxon>Insecta</taxon>
        <taxon>Pterygota</taxon>
        <taxon>Neoptera</taxon>
        <taxon>Endopterygota</taxon>
        <taxon>Diptera</taxon>
        <taxon>Nematocera</taxon>
        <taxon>Psychodoidea</taxon>
        <taxon>Psychodidae</taxon>
        <taxon>Phlebotomus</taxon>
        <taxon>Phlebotomus</taxon>
    </lineage>
</organism>
<keyword evidence="3" id="KW-0690">Ribosome biogenesis</keyword>
<evidence type="ECO:0000256" key="4">
    <source>
        <dbReference type="ARBA" id="ARBA00022552"/>
    </source>
</evidence>
<dbReference type="VEuPathDB" id="VectorBase:PPAPM1_008844"/>
<evidence type="ECO:0000256" key="1">
    <source>
        <dbReference type="ARBA" id="ARBA00004604"/>
    </source>
</evidence>
<feature type="region of interest" description="Disordered" evidence="7">
    <location>
        <begin position="271"/>
        <end position="352"/>
    </location>
</feature>
<dbReference type="InterPro" id="IPR007276">
    <property type="entry name" value="Nop14"/>
</dbReference>
<evidence type="ECO:0000256" key="6">
    <source>
        <dbReference type="ARBA" id="ARBA00024695"/>
    </source>
</evidence>
<dbReference type="PANTHER" id="PTHR23183:SF0">
    <property type="entry name" value="NUCLEOLAR PROTEIN 14"/>
    <property type="match status" value="1"/>
</dbReference>
<proteinExistence type="inferred from homology"/>
<keyword evidence="9" id="KW-1185">Reference proteome</keyword>
<evidence type="ECO:0000313" key="8">
    <source>
        <dbReference type="EnsemblMetazoa" id="PPAI002780-PA"/>
    </source>
</evidence>
<dbReference type="GO" id="GO:0032040">
    <property type="term" value="C:small-subunit processome"/>
    <property type="evidence" value="ECO:0007669"/>
    <property type="project" value="InterPro"/>
</dbReference>
<feature type="compositionally biased region" description="Basic and acidic residues" evidence="7">
    <location>
        <begin position="282"/>
        <end position="294"/>
    </location>
</feature>
<evidence type="ECO:0000256" key="3">
    <source>
        <dbReference type="ARBA" id="ARBA00022517"/>
    </source>
</evidence>
<protein>
    <submittedName>
        <fullName evidence="8">Uncharacterized protein</fullName>
    </submittedName>
</protein>
<feature type="region of interest" description="Disordered" evidence="7">
    <location>
        <begin position="137"/>
        <end position="158"/>
    </location>
</feature>
<evidence type="ECO:0000256" key="5">
    <source>
        <dbReference type="ARBA" id="ARBA00023242"/>
    </source>
</evidence>
<keyword evidence="4" id="KW-0698">rRNA processing</keyword>
<comment type="similarity">
    <text evidence="2">Belongs to the NOP14 family.</text>
</comment>
<comment type="function">
    <text evidence="6">Involved in nucleolar processing of pre-18S ribosomal RNA. Has a role in the nuclear export of 40S pre-ribosomal subunit to the cytoplasm.</text>
</comment>
<dbReference type="Pfam" id="PF04147">
    <property type="entry name" value="Nop14"/>
    <property type="match status" value="1"/>
</dbReference>
<dbReference type="Proteomes" id="UP000092462">
    <property type="component" value="Unassembled WGS sequence"/>
</dbReference>
<dbReference type="EnsemblMetazoa" id="PPAI002780-RA">
    <property type="protein sequence ID" value="PPAI002780-PA"/>
    <property type="gene ID" value="PPAI002780"/>
</dbReference>
<evidence type="ECO:0000256" key="7">
    <source>
        <dbReference type="SAM" id="MobiDB-lite"/>
    </source>
</evidence>
<sequence length="782" mass="90040">MGKKAKKRGISDSVYNKKAAPVAKKANPFENHVNRTKFAVLNRKTQHDRGIPGVARQRAFDKRKATLGVELMQHGKANSFRDRRIGGSEGGEEALRARFVAEMKSVYGEKSGQSKRKRLFNLNEDVLTHKGQTIESIEKMDDGLSERDEEESDEEGKLDAKYTEVAHFGGAGSAKEALEEMIAETKRRKAEIAREKDAVQTMTEKLDEDWRNLIPLMGKLARSDSDERVKPDAYDRTMREMIFEARGEPTDKLKSLEEIEKEEREKRARLERAQMARMKGVTKKDKIPQHRSVDDLDDGYTTIEAHDEVPEEPANFPEPPLEEPEEETEETSSDDSSVEEIEEVPGKVLPKPNPEFSFDFPQSYEDFLELIEEDAQGERLAALLANSHPKLEPENKEKVPVLFSYLLQRLNDIFEDYSKETAENSWKILSGIVSHLYDLLHLSQVECVELFRAVLTEKQQEFRKKSSIFPGMDTLVFLKIIPILFSTSDFRHSVATPGLIFISQILSHCEFQRRTDFARGILLMCTILEFTHLSKRFLPAFCVSLTQILTLCAPRRPIEVLKVIPPFSTEMRITLSVAENCSKIEDLKMNPEDLIDTKVTQSFRVRLLHTTLGLSGQFLEQMRDNPGAKYFAEDFEKCLDKIPLENYPSDTQKIAEKVQKQIEEIKEKPQNYLIPPKKSQKIPQLKQIDPKINSAVFTDRRKSQVQDAKALRDALRHKVKRETKSALREIRRDAEFIGKVRIKKQMQLDRERKEKVRRIFAEASDQQAELKALDRHNKRRKK</sequence>
<dbReference type="GO" id="GO:0030490">
    <property type="term" value="P:maturation of SSU-rRNA"/>
    <property type="evidence" value="ECO:0007669"/>
    <property type="project" value="TreeGrafter"/>
</dbReference>
<dbReference type="VEuPathDB" id="VectorBase:PPAI002780"/>
<keyword evidence="5" id="KW-0539">Nucleus</keyword>
<dbReference type="GO" id="GO:0030692">
    <property type="term" value="C:Noc4p-Nop14p complex"/>
    <property type="evidence" value="ECO:0007669"/>
    <property type="project" value="TreeGrafter"/>
</dbReference>
<name>A0A1B0D5M3_PHLPP</name>
<evidence type="ECO:0000256" key="2">
    <source>
        <dbReference type="ARBA" id="ARBA00007466"/>
    </source>
</evidence>
<dbReference type="PANTHER" id="PTHR23183">
    <property type="entry name" value="NOP14"/>
    <property type="match status" value="1"/>
</dbReference>
<feature type="compositionally biased region" description="Basic and acidic residues" evidence="7">
    <location>
        <begin position="137"/>
        <end position="146"/>
    </location>
</feature>
<comment type="subcellular location">
    <subcellularLocation>
        <location evidence="1">Nucleus</location>
        <location evidence="1">Nucleolus</location>
    </subcellularLocation>
</comment>
<feature type="compositionally biased region" description="Acidic residues" evidence="7">
    <location>
        <begin position="320"/>
        <end position="343"/>
    </location>
</feature>